<dbReference type="GO" id="GO:0003777">
    <property type="term" value="F:microtubule motor activity"/>
    <property type="evidence" value="ECO:0007669"/>
    <property type="project" value="InterPro"/>
</dbReference>
<feature type="binding site" evidence="7">
    <location>
        <begin position="160"/>
        <end position="167"/>
    </location>
    <ligand>
        <name>ATP</name>
        <dbReference type="ChEBI" id="CHEBI:30616"/>
    </ligand>
</feature>
<dbReference type="PRINTS" id="PR00380">
    <property type="entry name" value="KINESINHEAVY"/>
</dbReference>
<dbReference type="Proteomes" id="UP001180020">
    <property type="component" value="Unassembled WGS sequence"/>
</dbReference>
<keyword evidence="2 7" id="KW-0547">Nucleotide-binding</keyword>
<dbReference type="InterPro" id="IPR001752">
    <property type="entry name" value="Kinesin_motor_dom"/>
</dbReference>
<dbReference type="PANTHER" id="PTHR37739">
    <property type="entry name" value="KINESIN-LIKE PROTEIN KIN-12D"/>
    <property type="match status" value="1"/>
</dbReference>
<feature type="domain" description="Kinesin motor" evidence="10">
    <location>
        <begin position="85"/>
        <end position="384"/>
    </location>
</feature>
<dbReference type="GO" id="GO:0007018">
    <property type="term" value="P:microtubule-based movement"/>
    <property type="evidence" value="ECO:0007669"/>
    <property type="project" value="InterPro"/>
</dbReference>
<feature type="compositionally biased region" description="Basic and acidic residues" evidence="9">
    <location>
        <begin position="1063"/>
        <end position="1078"/>
    </location>
</feature>
<keyword evidence="3 7" id="KW-0067">ATP-binding</keyword>
<feature type="compositionally biased region" description="Basic and acidic residues" evidence="9">
    <location>
        <begin position="606"/>
        <end position="616"/>
    </location>
</feature>
<feature type="compositionally biased region" description="Polar residues" evidence="9">
    <location>
        <begin position="576"/>
        <end position="589"/>
    </location>
</feature>
<keyword evidence="5 7" id="KW-0505">Motor protein</keyword>
<evidence type="ECO:0000256" key="2">
    <source>
        <dbReference type="ARBA" id="ARBA00022741"/>
    </source>
</evidence>
<evidence type="ECO:0000256" key="3">
    <source>
        <dbReference type="ARBA" id="ARBA00022840"/>
    </source>
</evidence>
<dbReference type="PANTHER" id="PTHR37739:SF16">
    <property type="entry name" value="KINESIN-LIKE PROTEIN"/>
    <property type="match status" value="1"/>
</dbReference>
<reference evidence="11" key="2">
    <citation type="submission" date="2023-06" db="EMBL/GenBank/DDBJ databases">
        <authorList>
            <person name="Ma L."/>
            <person name="Liu K.-W."/>
            <person name="Li Z."/>
            <person name="Hsiao Y.-Y."/>
            <person name="Qi Y."/>
            <person name="Fu T."/>
            <person name="Tang G."/>
            <person name="Zhang D."/>
            <person name="Sun W.-H."/>
            <person name="Liu D.-K."/>
            <person name="Li Y."/>
            <person name="Chen G.-Z."/>
            <person name="Liu X.-D."/>
            <person name="Liao X.-Y."/>
            <person name="Jiang Y.-T."/>
            <person name="Yu X."/>
            <person name="Hao Y."/>
            <person name="Huang J."/>
            <person name="Zhao X.-W."/>
            <person name="Ke S."/>
            <person name="Chen Y.-Y."/>
            <person name="Wu W.-L."/>
            <person name="Hsu J.-L."/>
            <person name="Lin Y.-F."/>
            <person name="Huang M.-D."/>
            <person name="Li C.-Y."/>
            <person name="Huang L."/>
            <person name="Wang Z.-W."/>
            <person name="Zhao X."/>
            <person name="Zhong W.-Y."/>
            <person name="Peng D.-H."/>
            <person name="Ahmad S."/>
            <person name="Lan S."/>
            <person name="Zhang J.-S."/>
            <person name="Tsai W.-C."/>
            <person name="Van De Peer Y."/>
            <person name="Liu Z.-J."/>
        </authorList>
    </citation>
    <scope>NUCLEOTIDE SEQUENCE</scope>
    <source>
        <strain evidence="11">CP</strain>
        <tissue evidence="11">Leaves</tissue>
    </source>
</reference>
<feature type="region of interest" description="Disordered" evidence="9">
    <location>
        <begin position="1"/>
        <end position="85"/>
    </location>
</feature>
<sequence length="1092" mass="121724">MKSNIQNHETLTLSPLLSRSTNPKMNPVRRKSRSGGGQENAPPSDRNIPTSPTPLRKKSPAKLKTSTAISRSDGHESRSTAPDPPVKVVVRVRPVVGGEKEGDRIVRNVSADSVTVGDRVFKFDAVFDSKSTQGDVFQAIGVPLVKDALEGYNASILTYGQTGCGKTYTMWGPPSAIIEEHQKSSHQGIVPRVFSTLFTEIEKIRDDVKNGFYVENLTEEYVTNLEDVTQILIKGLSNRKVGATSTNLKGSRSHAVFTCIIESWSKGTSSDSFSSSRTSRISFVDLAGLESSIPDGAAMDYKKESKIVKFSLSQLGNLVNILANVPQSGMPQNIPHKNSSLTHLLRESLGGNAKLTIVCAISPDARCKSDTMSTLRFGQRARLLENKPVINEITEDDVNDLTDQIRQLKEELIRTKSYECNSVGSGEYFKRHNARASLNILRASLNRSLILPHIDEAAEDDVDFDEADVKELCNQLGNLRPSVEEDNVTGSINCTQHSLSPSGKSSYRDAEDLLDGNICSEESELEEVNSNNFESEPPSHLGVCSDVTASPLPCSRGSLSIIPCRNSLLFHEPTLSESPKISNSQNKTPINLPADVYESSNSNPEVLRHSTKRSDPIRSSLQSSNVYSSAAESLAASLHRGLKIIDQHQHMSASRKSSVSFSFEHLASRPWQAAKKIDSGMQTLADEDCLVQMVQDNSDLNIVSVDETRSPKALEKRVADGDESLSEGSSEEAKDLEKVCMEQEAKIKHLTHLVEQYELDHKHDLIVEKSQDSRILTLEGSKDHMPLADETKHSSGSYPEVSEGDCVHTFDVNEREAFLKEIQNLRTQLQLRNDNTFQYEAGEEDFERERQRWTEMESRWISLAEELRLDLESKSRTAEKAEIELSLEKKCSAELDDALHRAIMGHARMVEHYADLQEKHDIVLQRYRKIMEGIAEVKKAAVKAGGKRSGAKFIDSLAKELSALRVERERERNFLKEQNRNLKVQLRDTAEAVHAAGELLVRLKEAEEAASVAEEKHVTAQQETEKMKKQMEKLKRKHAMEIATMKHYLADSRLPESALRPIFEHESIEPETRTLARDDDQDWRAAFGPSYS</sequence>
<dbReference type="Gene3D" id="3.40.850.10">
    <property type="entry name" value="Kinesin motor domain"/>
    <property type="match status" value="2"/>
</dbReference>
<keyword evidence="1" id="KW-0493">Microtubule</keyword>
<protein>
    <submittedName>
        <fullName evidence="11">Kinesin-like protein KIN12B</fullName>
    </submittedName>
</protein>
<dbReference type="GO" id="GO:0008017">
    <property type="term" value="F:microtubule binding"/>
    <property type="evidence" value="ECO:0007669"/>
    <property type="project" value="InterPro"/>
</dbReference>
<feature type="compositionally biased region" description="Basic and acidic residues" evidence="9">
    <location>
        <begin position="711"/>
        <end position="720"/>
    </location>
</feature>
<dbReference type="InterPro" id="IPR044986">
    <property type="entry name" value="KIF15/KIN-12"/>
</dbReference>
<feature type="coiled-coil region" evidence="8">
    <location>
        <begin position="958"/>
        <end position="1037"/>
    </location>
</feature>
<evidence type="ECO:0000313" key="12">
    <source>
        <dbReference type="Proteomes" id="UP001180020"/>
    </source>
</evidence>
<dbReference type="GO" id="GO:0005524">
    <property type="term" value="F:ATP binding"/>
    <property type="evidence" value="ECO:0007669"/>
    <property type="project" value="UniProtKB-UniRule"/>
</dbReference>
<evidence type="ECO:0000256" key="1">
    <source>
        <dbReference type="ARBA" id="ARBA00022701"/>
    </source>
</evidence>
<dbReference type="InterPro" id="IPR027417">
    <property type="entry name" value="P-loop_NTPase"/>
</dbReference>
<evidence type="ECO:0000313" key="11">
    <source>
        <dbReference type="EMBL" id="KAK1296510.1"/>
    </source>
</evidence>
<dbReference type="GO" id="GO:0005874">
    <property type="term" value="C:microtubule"/>
    <property type="evidence" value="ECO:0007669"/>
    <property type="project" value="UniProtKB-KW"/>
</dbReference>
<dbReference type="Pfam" id="PF00225">
    <property type="entry name" value="Kinesin"/>
    <property type="match status" value="1"/>
</dbReference>
<comment type="caution">
    <text evidence="11">The sequence shown here is derived from an EMBL/GenBank/DDBJ whole genome shotgun (WGS) entry which is preliminary data.</text>
</comment>
<evidence type="ECO:0000256" key="6">
    <source>
        <dbReference type="ARBA" id="ARBA00034488"/>
    </source>
</evidence>
<dbReference type="PROSITE" id="PS50067">
    <property type="entry name" value="KINESIN_MOTOR_2"/>
    <property type="match status" value="1"/>
</dbReference>
<feature type="coiled-coil region" evidence="8">
    <location>
        <begin position="391"/>
        <end position="418"/>
    </location>
</feature>
<organism evidence="11 12">
    <name type="scientific">Acorus calamus</name>
    <name type="common">Sweet flag</name>
    <dbReference type="NCBI Taxonomy" id="4465"/>
    <lineage>
        <taxon>Eukaryota</taxon>
        <taxon>Viridiplantae</taxon>
        <taxon>Streptophyta</taxon>
        <taxon>Embryophyta</taxon>
        <taxon>Tracheophyta</taxon>
        <taxon>Spermatophyta</taxon>
        <taxon>Magnoliopsida</taxon>
        <taxon>Liliopsida</taxon>
        <taxon>Acoraceae</taxon>
        <taxon>Acorus</taxon>
    </lineage>
</organism>
<feature type="region of interest" description="Disordered" evidence="9">
    <location>
        <begin position="711"/>
        <end position="734"/>
    </location>
</feature>
<feature type="region of interest" description="Disordered" evidence="9">
    <location>
        <begin position="1063"/>
        <end position="1092"/>
    </location>
</feature>
<evidence type="ECO:0000256" key="7">
    <source>
        <dbReference type="PROSITE-ProRule" id="PRU00283"/>
    </source>
</evidence>
<dbReference type="InterPro" id="IPR036961">
    <property type="entry name" value="Kinesin_motor_dom_sf"/>
</dbReference>
<dbReference type="AlphaFoldDB" id="A0AAV9D5R8"/>
<keyword evidence="4 8" id="KW-0175">Coiled coil</keyword>
<evidence type="ECO:0000259" key="10">
    <source>
        <dbReference type="PROSITE" id="PS50067"/>
    </source>
</evidence>
<reference evidence="11" key="1">
    <citation type="journal article" date="2023" name="Nat. Commun.">
        <title>Diploid and tetraploid genomes of Acorus and the evolution of monocots.</title>
        <authorList>
            <person name="Ma L."/>
            <person name="Liu K.W."/>
            <person name="Li Z."/>
            <person name="Hsiao Y.Y."/>
            <person name="Qi Y."/>
            <person name="Fu T."/>
            <person name="Tang G.D."/>
            <person name="Zhang D."/>
            <person name="Sun W.H."/>
            <person name="Liu D.K."/>
            <person name="Li Y."/>
            <person name="Chen G.Z."/>
            <person name="Liu X.D."/>
            <person name="Liao X.Y."/>
            <person name="Jiang Y.T."/>
            <person name="Yu X."/>
            <person name="Hao Y."/>
            <person name="Huang J."/>
            <person name="Zhao X.W."/>
            <person name="Ke S."/>
            <person name="Chen Y.Y."/>
            <person name="Wu W.L."/>
            <person name="Hsu J.L."/>
            <person name="Lin Y.F."/>
            <person name="Huang M.D."/>
            <person name="Li C.Y."/>
            <person name="Huang L."/>
            <person name="Wang Z.W."/>
            <person name="Zhao X."/>
            <person name="Zhong W.Y."/>
            <person name="Peng D.H."/>
            <person name="Ahmad S."/>
            <person name="Lan S."/>
            <person name="Zhang J.S."/>
            <person name="Tsai W.C."/>
            <person name="Van de Peer Y."/>
            <person name="Liu Z.J."/>
        </authorList>
    </citation>
    <scope>NUCLEOTIDE SEQUENCE</scope>
    <source>
        <strain evidence="11">CP</strain>
    </source>
</reference>
<dbReference type="SMART" id="SM00129">
    <property type="entry name" value="KISc"/>
    <property type="match status" value="1"/>
</dbReference>
<evidence type="ECO:0000256" key="9">
    <source>
        <dbReference type="SAM" id="MobiDB-lite"/>
    </source>
</evidence>
<accession>A0AAV9D5R8</accession>
<keyword evidence="12" id="KW-1185">Reference proteome</keyword>
<evidence type="ECO:0000256" key="5">
    <source>
        <dbReference type="ARBA" id="ARBA00023175"/>
    </source>
</evidence>
<gene>
    <name evidence="11" type="primary">KIN12B</name>
    <name evidence="11" type="ORF">QJS10_CPB15g01563</name>
</gene>
<evidence type="ECO:0000256" key="4">
    <source>
        <dbReference type="ARBA" id="ARBA00023054"/>
    </source>
</evidence>
<feature type="compositionally biased region" description="Basic and acidic residues" evidence="9">
    <location>
        <begin position="781"/>
        <end position="793"/>
    </location>
</feature>
<dbReference type="EMBL" id="JAUJYO010000015">
    <property type="protein sequence ID" value="KAK1296510.1"/>
    <property type="molecule type" value="Genomic_DNA"/>
</dbReference>
<dbReference type="SUPFAM" id="SSF52540">
    <property type="entry name" value="P-loop containing nucleoside triphosphate hydrolases"/>
    <property type="match status" value="1"/>
</dbReference>
<feature type="compositionally biased region" description="Low complexity" evidence="9">
    <location>
        <begin position="10"/>
        <end position="21"/>
    </location>
</feature>
<proteinExistence type="inferred from homology"/>
<comment type="similarity">
    <text evidence="6">Belongs to the TRAFAC class myosin-kinesin ATPase superfamily. Kinesin family. KIN-12 subfamily.</text>
</comment>
<name>A0AAV9D5R8_ACOCL</name>
<feature type="region of interest" description="Disordered" evidence="9">
    <location>
        <begin position="576"/>
        <end position="623"/>
    </location>
</feature>
<evidence type="ECO:0000256" key="8">
    <source>
        <dbReference type="SAM" id="Coils"/>
    </source>
</evidence>
<feature type="region of interest" description="Disordered" evidence="9">
    <location>
        <begin position="781"/>
        <end position="802"/>
    </location>
</feature>